<evidence type="ECO:0000259" key="1">
    <source>
        <dbReference type="PROSITE" id="PS51736"/>
    </source>
</evidence>
<sequence>MADRRVLRCAVYTRKSSEEGLEQEFNSLDAQREACEAYIRSQRHEGWTLMPARYDDGGFSGGTLERPGVQRLLADITSRRLDVIVVYKVDRLTRSLADFARLVEVFDAAGVSFVSVTQQFNTTTSMGRLTLNVLLSFAQFEREVTGERIRDKIAASKRKGLWMGGVPMLGYRPNGRTLEIEPNEAETVRTLFTLYAELGSVPLLKTEADRRGIVSKRWTTPQGRTSGGVSMSRGALYYLLSNPIYIGRIMHKGESHPGQHAPIIDQMLWDQVQAQLATKPRDRRPRVTGQSMLVGKLYDADGNRMTPSHAQKGGKRYRYYVSVKAEGDRSSGWRLPAQEIEGIVVRTLLRAFEAPHELVAQLQGGRPDVAALDRSVGVAAIFRAVLVGREPDVASALVRGLIGRVTIDLEKVVLQLDANLLSARFGLAQAAIDQESPFLLTAAIEIRRRGVEMRLTIPDERPRLPSRHDPALIKAVARGHAWFAELASGVVSSIAAIASREGITARYVSRLLPLAFLDPSTVEAILDGRQPTELTAEALTRCSDLDDELCRSATVA</sequence>
<feature type="domain" description="Recombinase" evidence="2">
    <location>
        <begin position="168"/>
        <end position="282"/>
    </location>
</feature>
<gene>
    <name evidence="3" type="ORF">EDC65_3295</name>
</gene>
<dbReference type="Proteomes" id="UP000278222">
    <property type="component" value="Unassembled WGS sequence"/>
</dbReference>
<evidence type="ECO:0000259" key="2">
    <source>
        <dbReference type="PROSITE" id="PS51737"/>
    </source>
</evidence>
<dbReference type="InterPro" id="IPR038109">
    <property type="entry name" value="DNA_bind_recomb_sf"/>
</dbReference>
<evidence type="ECO:0000313" key="3">
    <source>
        <dbReference type="EMBL" id="ROP83953.1"/>
    </source>
</evidence>
<dbReference type="Gene3D" id="3.90.1750.20">
    <property type="entry name" value="Putative Large Serine Recombinase, Chain B, Domain 2"/>
    <property type="match status" value="1"/>
</dbReference>
<reference evidence="3 4" key="1">
    <citation type="submission" date="2018-11" db="EMBL/GenBank/DDBJ databases">
        <title>Genomic Encyclopedia of Type Strains, Phase IV (KMG-IV): sequencing the most valuable type-strain genomes for metagenomic binning, comparative biology and taxonomic classification.</title>
        <authorList>
            <person name="Goeker M."/>
        </authorList>
    </citation>
    <scope>NUCLEOTIDE SEQUENCE [LARGE SCALE GENOMIC DNA]</scope>
    <source>
        <strain evidence="3 4">DSM 5900</strain>
    </source>
</reference>
<dbReference type="RefSeq" id="WP_197735692.1">
    <property type="nucleotide sequence ID" value="NZ_AP019700.1"/>
</dbReference>
<dbReference type="Gene3D" id="3.40.50.1390">
    <property type="entry name" value="Resolvase, N-terminal catalytic domain"/>
    <property type="match status" value="1"/>
</dbReference>
<dbReference type="SUPFAM" id="SSF109709">
    <property type="entry name" value="KorB DNA-binding domain-like"/>
    <property type="match status" value="1"/>
</dbReference>
<name>A0A3N1KQ82_9PROT</name>
<dbReference type="InterPro" id="IPR006119">
    <property type="entry name" value="Resolv_N"/>
</dbReference>
<keyword evidence="4" id="KW-1185">Reference proteome</keyword>
<dbReference type="EMBL" id="RJKX01000015">
    <property type="protein sequence ID" value="ROP83953.1"/>
    <property type="molecule type" value="Genomic_DNA"/>
</dbReference>
<dbReference type="Pfam" id="PF07508">
    <property type="entry name" value="Recombinase"/>
    <property type="match status" value="1"/>
</dbReference>
<dbReference type="SUPFAM" id="SSF53041">
    <property type="entry name" value="Resolvase-like"/>
    <property type="match status" value="1"/>
</dbReference>
<dbReference type="CDD" id="cd03768">
    <property type="entry name" value="SR_ResInv"/>
    <property type="match status" value="1"/>
</dbReference>
<dbReference type="SMART" id="SM00857">
    <property type="entry name" value="Resolvase"/>
    <property type="match status" value="1"/>
</dbReference>
<dbReference type="GO" id="GO:0000150">
    <property type="term" value="F:DNA strand exchange activity"/>
    <property type="evidence" value="ECO:0007669"/>
    <property type="project" value="InterPro"/>
</dbReference>
<dbReference type="PROSITE" id="PS51736">
    <property type="entry name" value="RECOMBINASES_3"/>
    <property type="match status" value="1"/>
</dbReference>
<dbReference type="InterPro" id="IPR050639">
    <property type="entry name" value="SSR_resolvase"/>
</dbReference>
<feature type="domain" description="Resolvase/invertase-type recombinase catalytic" evidence="1">
    <location>
        <begin position="8"/>
        <end position="160"/>
    </location>
</feature>
<dbReference type="AlphaFoldDB" id="A0A3N1KQ82"/>
<dbReference type="InterPro" id="IPR011109">
    <property type="entry name" value="DNA_bind_recombinase_dom"/>
</dbReference>
<dbReference type="InterPro" id="IPR036162">
    <property type="entry name" value="Resolvase-like_N_sf"/>
</dbReference>
<protein>
    <submittedName>
        <fullName evidence="3">DNA invertase Pin-like site-specific DNA recombinase</fullName>
    </submittedName>
</protein>
<proteinExistence type="predicted"/>
<dbReference type="Pfam" id="PF00239">
    <property type="entry name" value="Resolvase"/>
    <property type="match status" value="1"/>
</dbReference>
<evidence type="ECO:0000313" key="4">
    <source>
        <dbReference type="Proteomes" id="UP000278222"/>
    </source>
</evidence>
<dbReference type="PANTHER" id="PTHR30461">
    <property type="entry name" value="DNA-INVERTASE FROM LAMBDOID PROPHAGE"/>
    <property type="match status" value="1"/>
</dbReference>
<dbReference type="PANTHER" id="PTHR30461:SF23">
    <property type="entry name" value="DNA RECOMBINASE-RELATED"/>
    <property type="match status" value="1"/>
</dbReference>
<organism evidence="3 4">
    <name type="scientific">Stella humosa</name>
    <dbReference type="NCBI Taxonomy" id="94"/>
    <lineage>
        <taxon>Bacteria</taxon>
        <taxon>Pseudomonadati</taxon>
        <taxon>Pseudomonadota</taxon>
        <taxon>Alphaproteobacteria</taxon>
        <taxon>Rhodospirillales</taxon>
        <taxon>Stellaceae</taxon>
        <taxon>Stella</taxon>
    </lineage>
</organism>
<dbReference type="GO" id="GO:0003677">
    <property type="term" value="F:DNA binding"/>
    <property type="evidence" value="ECO:0007669"/>
    <property type="project" value="InterPro"/>
</dbReference>
<accession>A0A3N1KQ82</accession>
<comment type="caution">
    <text evidence="3">The sequence shown here is derived from an EMBL/GenBank/DDBJ whole genome shotgun (WGS) entry which is preliminary data.</text>
</comment>
<dbReference type="PROSITE" id="PS51737">
    <property type="entry name" value="RECOMBINASE_DNA_BIND"/>
    <property type="match status" value="1"/>
</dbReference>